<name>A0A2Z7B5N0_9LAMI</name>
<dbReference type="EMBL" id="KV009413">
    <property type="protein sequence ID" value="KZV29248.1"/>
    <property type="molecule type" value="Genomic_DNA"/>
</dbReference>
<proteinExistence type="predicted"/>
<protein>
    <submittedName>
        <fullName evidence="1">Uncharacterized protein</fullName>
    </submittedName>
</protein>
<dbReference type="Proteomes" id="UP000250235">
    <property type="component" value="Unassembled WGS sequence"/>
</dbReference>
<sequence>MLVKIVPIVKKLTMFDLTRILDLNGKKLLKFIQPLALMVSHILMAMGVQTDAATQWNSVRPNLFPRKS</sequence>
<evidence type="ECO:0000313" key="2">
    <source>
        <dbReference type="Proteomes" id="UP000250235"/>
    </source>
</evidence>
<dbReference type="OrthoDB" id="929369at2759"/>
<evidence type="ECO:0000313" key="1">
    <source>
        <dbReference type="EMBL" id="KZV29248.1"/>
    </source>
</evidence>
<keyword evidence="2" id="KW-1185">Reference proteome</keyword>
<organism evidence="1 2">
    <name type="scientific">Dorcoceras hygrometricum</name>
    <dbReference type="NCBI Taxonomy" id="472368"/>
    <lineage>
        <taxon>Eukaryota</taxon>
        <taxon>Viridiplantae</taxon>
        <taxon>Streptophyta</taxon>
        <taxon>Embryophyta</taxon>
        <taxon>Tracheophyta</taxon>
        <taxon>Spermatophyta</taxon>
        <taxon>Magnoliopsida</taxon>
        <taxon>eudicotyledons</taxon>
        <taxon>Gunneridae</taxon>
        <taxon>Pentapetalae</taxon>
        <taxon>asterids</taxon>
        <taxon>lamiids</taxon>
        <taxon>Lamiales</taxon>
        <taxon>Gesneriaceae</taxon>
        <taxon>Didymocarpoideae</taxon>
        <taxon>Trichosporeae</taxon>
        <taxon>Loxocarpinae</taxon>
        <taxon>Dorcoceras</taxon>
    </lineage>
</organism>
<dbReference type="AlphaFoldDB" id="A0A2Z7B5N0"/>
<gene>
    <name evidence="1" type="ORF">F511_35549</name>
</gene>
<accession>A0A2Z7B5N0</accession>
<reference evidence="1 2" key="1">
    <citation type="journal article" date="2015" name="Proc. Natl. Acad. Sci. U.S.A.">
        <title>The resurrection genome of Boea hygrometrica: A blueprint for survival of dehydration.</title>
        <authorList>
            <person name="Xiao L."/>
            <person name="Yang G."/>
            <person name="Zhang L."/>
            <person name="Yang X."/>
            <person name="Zhao S."/>
            <person name="Ji Z."/>
            <person name="Zhou Q."/>
            <person name="Hu M."/>
            <person name="Wang Y."/>
            <person name="Chen M."/>
            <person name="Xu Y."/>
            <person name="Jin H."/>
            <person name="Xiao X."/>
            <person name="Hu G."/>
            <person name="Bao F."/>
            <person name="Hu Y."/>
            <person name="Wan P."/>
            <person name="Li L."/>
            <person name="Deng X."/>
            <person name="Kuang T."/>
            <person name="Xiang C."/>
            <person name="Zhu J.K."/>
            <person name="Oliver M.J."/>
            <person name="He Y."/>
        </authorList>
    </citation>
    <scope>NUCLEOTIDE SEQUENCE [LARGE SCALE GENOMIC DNA]</scope>
    <source>
        <strain evidence="2">cv. XS01</strain>
    </source>
</reference>